<proteinExistence type="predicted"/>
<evidence type="ECO:0000313" key="1">
    <source>
        <dbReference type="EMBL" id="MFC3833596.1"/>
    </source>
</evidence>
<sequence>MPGTLAPDVCEEALGHLIDSGGRDLTPCVHAFTGLLVALAIRHDLPDPEDAAFHALLAVQLHVGTWRATGLPARLWVLALGVQCYGQRQGRGPDRYTVP</sequence>
<reference evidence="2" key="1">
    <citation type="journal article" date="2019" name="Int. J. Syst. Evol. Microbiol.">
        <title>The Global Catalogue of Microorganisms (GCM) 10K type strain sequencing project: providing services to taxonomists for standard genome sequencing and annotation.</title>
        <authorList>
            <consortium name="The Broad Institute Genomics Platform"/>
            <consortium name="The Broad Institute Genome Sequencing Center for Infectious Disease"/>
            <person name="Wu L."/>
            <person name="Ma J."/>
        </authorList>
    </citation>
    <scope>NUCLEOTIDE SEQUENCE [LARGE SCALE GENOMIC DNA]</scope>
    <source>
        <strain evidence="2">CCTCC AB 2017081</strain>
    </source>
</reference>
<dbReference type="EMBL" id="JBHRZG010000012">
    <property type="protein sequence ID" value="MFC3833596.1"/>
    <property type="molecule type" value="Genomic_DNA"/>
</dbReference>
<name>A0ABV7ZBW4_9DEIO</name>
<gene>
    <name evidence="1" type="ORF">ACFOSB_12070</name>
</gene>
<organism evidence="1 2">
    <name type="scientific">Deinococcus rufus</name>
    <dbReference type="NCBI Taxonomy" id="2136097"/>
    <lineage>
        <taxon>Bacteria</taxon>
        <taxon>Thermotogati</taxon>
        <taxon>Deinococcota</taxon>
        <taxon>Deinococci</taxon>
        <taxon>Deinococcales</taxon>
        <taxon>Deinococcaceae</taxon>
        <taxon>Deinococcus</taxon>
    </lineage>
</organism>
<evidence type="ECO:0000313" key="2">
    <source>
        <dbReference type="Proteomes" id="UP001595803"/>
    </source>
</evidence>
<dbReference type="RefSeq" id="WP_322474954.1">
    <property type="nucleotide sequence ID" value="NZ_JBHRZG010000012.1"/>
</dbReference>
<keyword evidence="2" id="KW-1185">Reference proteome</keyword>
<dbReference type="Proteomes" id="UP001595803">
    <property type="component" value="Unassembled WGS sequence"/>
</dbReference>
<comment type="caution">
    <text evidence="1">The sequence shown here is derived from an EMBL/GenBank/DDBJ whole genome shotgun (WGS) entry which is preliminary data.</text>
</comment>
<protein>
    <submittedName>
        <fullName evidence="1">Uncharacterized protein</fullName>
    </submittedName>
</protein>
<accession>A0ABV7ZBW4</accession>